<evidence type="ECO:0000256" key="1">
    <source>
        <dbReference type="ARBA" id="ARBA00006987"/>
    </source>
</evidence>
<keyword evidence="2" id="KW-0732">Signal</keyword>
<comment type="similarity">
    <text evidence="1">Belongs to the UPF0065 (bug) family.</text>
</comment>
<organism evidence="3 4">
    <name type="scientific">Belnapia rosea</name>
    <dbReference type="NCBI Taxonomy" id="938405"/>
    <lineage>
        <taxon>Bacteria</taxon>
        <taxon>Pseudomonadati</taxon>
        <taxon>Pseudomonadota</taxon>
        <taxon>Alphaproteobacteria</taxon>
        <taxon>Acetobacterales</taxon>
        <taxon>Roseomonadaceae</taxon>
        <taxon>Belnapia</taxon>
    </lineage>
</organism>
<dbReference type="PIRSF" id="PIRSF017082">
    <property type="entry name" value="YflP"/>
    <property type="match status" value="1"/>
</dbReference>
<dbReference type="AlphaFoldDB" id="A0A1G7AZU6"/>
<protein>
    <submittedName>
        <fullName evidence="3">Tripartite-type tricarboxylate transporter, receptor component TctC</fullName>
    </submittedName>
</protein>
<evidence type="ECO:0000256" key="2">
    <source>
        <dbReference type="SAM" id="SignalP"/>
    </source>
</evidence>
<dbReference type="InterPro" id="IPR005064">
    <property type="entry name" value="BUG"/>
</dbReference>
<dbReference type="InterPro" id="IPR006311">
    <property type="entry name" value="TAT_signal"/>
</dbReference>
<sequence length="327" mass="34363">MTTSRRALIAGAGAATAPAWAPAALAQAYPARPVRLIAPILPGGVTDILARLFALRLTERMGQPVVVENKPGAGLIIGMEHVARSAPDGYTIIIASQGAMAVNTSLFARLPYDTLRDFAPITQVVEFPVMLVVKPDFPAADINAFLAMARAQPGALTFGSAGIGTISHLGMELLEARADVDLTHVPFNGEAPPLQEVIAGRVSALLVTFAVGMPAVRGGQVRAIGVASRRRSALAPDIPTLAETGFTDFSVTGWFGMLAPAGTPPAVVERLHREFIAVLDEPPSRERLLALGVEPQGSESPAAFGRFIAEETARWREVVTRAGIRAG</sequence>
<dbReference type="CDD" id="cd13578">
    <property type="entry name" value="PBP2_Bug27"/>
    <property type="match status" value="1"/>
</dbReference>
<accession>A0A1G7AZU6</accession>
<gene>
    <name evidence="3" type="ORF">SAMN04487779_102235</name>
</gene>
<feature type="chain" id="PRO_5011769709" evidence="2">
    <location>
        <begin position="27"/>
        <end position="327"/>
    </location>
</feature>
<evidence type="ECO:0000313" key="4">
    <source>
        <dbReference type="Proteomes" id="UP000198925"/>
    </source>
</evidence>
<dbReference type="PANTHER" id="PTHR42928:SF5">
    <property type="entry name" value="BLR1237 PROTEIN"/>
    <property type="match status" value="1"/>
</dbReference>
<dbReference type="Pfam" id="PF03401">
    <property type="entry name" value="TctC"/>
    <property type="match status" value="1"/>
</dbReference>
<keyword evidence="4" id="KW-1185">Reference proteome</keyword>
<dbReference type="RefSeq" id="WP_090664811.1">
    <property type="nucleotide sequence ID" value="NZ_FMZX01000022.1"/>
</dbReference>
<dbReference type="SUPFAM" id="SSF53850">
    <property type="entry name" value="Periplasmic binding protein-like II"/>
    <property type="match status" value="1"/>
</dbReference>
<dbReference type="InterPro" id="IPR042100">
    <property type="entry name" value="Bug_dom1"/>
</dbReference>
<evidence type="ECO:0000313" key="3">
    <source>
        <dbReference type="EMBL" id="SDE20349.1"/>
    </source>
</evidence>
<dbReference type="STRING" id="938405.SAMN02927895_05736"/>
<name>A0A1G7AZU6_9PROT</name>
<proteinExistence type="inferred from homology"/>
<dbReference type="PANTHER" id="PTHR42928">
    <property type="entry name" value="TRICARBOXYLATE-BINDING PROTEIN"/>
    <property type="match status" value="1"/>
</dbReference>
<dbReference type="Proteomes" id="UP000198925">
    <property type="component" value="Unassembled WGS sequence"/>
</dbReference>
<dbReference type="PROSITE" id="PS51318">
    <property type="entry name" value="TAT"/>
    <property type="match status" value="1"/>
</dbReference>
<dbReference type="Gene3D" id="3.40.190.150">
    <property type="entry name" value="Bordetella uptake gene, domain 1"/>
    <property type="match status" value="1"/>
</dbReference>
<dbReference type="Gene3D" id="3.40.190.10">
    <property type="entry name" value="Periplasmic binding protein-like II"/>
    <property type="match status" value="1"/>
</dbReference>
<reference evidence="3 4" key="1">
    <citation type="submission" date="2016-10" db="EMBL/GenBank/DDBJ databases">
        <authorList>
            <person name="de Groot N.N."/>
        </authorList>
    </citation>
    <scope>NUCLEOTIDE SEQUENCE [LARGE SCALE GENOMIC DNA]</scope>
    <source>
        <strain evidence="3 4">CPCC 100156</strain>
    </source>
</reference>
<keyword evidence="3" id="KW-0675">Receptor</keyword>
<feature type="signal peptide" evidence="2">
    <location>
        <begin position="1"/>
        <end position="26"/>
    </location>
</feature>
<dbReference type="EMBL" id="FMZX01000022">
    <property type="protein sequence ID" value="SDE20349.1"/>
    <property type="molecule type" value="Genomic_DNA"/>
</dbReference>